<dbReference type="PIRSF" id="PIRSF016624">
    <property type="entry name" value="Mu_prophg_I"/>
    <property type="match status" value="1"/>
</dbReference>
<dbReference type="InterPro" id="IPR012106">
    <property type="entry name" value="Phage_Mu_Gp1"/>
</dbReference>
<gene>
    <name evidence="1" type="ORF">IIE05_13370</name>
</gene>
<dbReference type="RefSeq" id="WP_192905773.1">
    <property type="nucleotide sequence ID" value="NZ_JADBFD010000019.1"/>
</dbReference>
<dbReference type="Proteomes" id="UP000618926">
    <property type="component" value="Unassembled WGS sequence"/>
</dbReference>
<proteinExistence type="predicted"/>
<keyword evidence="2" id="KW-1185">Reference proteome</keyword>
<evidence type="ECO:0000313" key="1">
    <source>
        <dbReference type="EMBL" id="MBE2888954.1"/>
    </source>
</evidence>
<accession>A0ABR9NXH7</accession>
<dbReference type="EMBL" id="JADBFD010000019">
    <property type="protein sequence ID" value="MBE2888954.1"/>
    <property type="molecule type" value="Genomic_DNA"/>
</dbReference>
<protein>
    <recommendedName>
        <fullName evidence="3">Mu-like prophage I protein</fullName>
    </recommendedName>
</protein>
<sequence>MKVLPMDSMLAVALNSMSDGLDTVIVALNFELSGDAPPAELMLIPAGLRVEGRDGRAWYNRNPQGVVDFFRARGLKIPIDIEHATELKAPRGEPAPAMAWGFDLEARPDGSIWAKTEWNPRGVELWTNREYSYYSPAIIYDRRTMDIVGIKSVGLTNTPNFQIPALNHEGAPQGGLLMTLEELLSVLGLPAGTSFAAALNHIAQMKANLAAALNRAETPPLDRFVPKADYDLAVNRASEAEGKLAAHAKEVLETAINTEIDAALKAGKITPATKDYHVAQCRQEGGLERFKAFVAAAPTVAADSGLDGKKPEDGATALNAEEAKIAAMFGNSAEDIKKYGA</sequence>
<dbReference type="Pfam" id="PF10123">
    <property type="entry name" value="Mu-like_Pro"/>
    <property type="match status" value="1"/>
</dbReference>
<evidence type="ECO:0000313" key="2">
    <source>
        <dbReference type="Proteomes" id="UP000618926"/>
    </source>
</evidence>
<reference evidence="1 2" key="1">
    <citation type="submission" date="2020-10" db="EMBL/GenBank/DDBJ databases">
        <title>Investigation of anaerobic biodegradation of phenanthrene by a sulfate-dependent Geobacter anodireducens strain PheS2.</title>
        <authorList>
            <person name="Zhang Z."/>
        </authorList>
    </citation>
    <scope>NUCLEOTIDE SEQUENCE [LARGE SCALE GENOMIC DNA]</scope>
    <source>
        <strain evidence="1 2">PheS2</strain>
    </source>
</reference>
<comment type="caution">
    <text evidence="1">The sequence shown here is derived from an EMBL/GenBank/DDBJ whole genome shotgun (WGS) entry which is preliminary data.</text>
</comment>
<evidence type="ECO:0008006" key="3">
    <source>
        <dbReference type="Google" id="ProtNLM"/>
    </source>
</evidence>
<organism evidence="1 2">
    <name type="scientific">Geobacter anodireducens</name>
    <dbReference type="NCBI Taxonomy" id="1340425"/>
    <lineage>
        <taxon>Bacteria</taxon>
        <taxon>Pseudomonadati</taxon>
        <taxon>Thermodesulfobacteriota</taxon>
        <taxon>Desulfuromonadia</taxon>
        <taxon>Geobacterales</taxon>
        <taxon>Geobacteraceae</taxon>
        <taxon>Geobacter</taxon>
    </lineage>
</organism>
<name>A0ABR9NXH7_9BACT</name>